<reference evidence="4 5" key="1">
    <citation type="submission" date="2019-02" db="EMBL/GenBank/DDBJ databases">
        <title>Paenibacillus sp. nov., isolated from surface-sterilized tissue of Thalictrum simplex L.</title>
        <authorList>
            <person name="Tuo L."/>
        </authorList>
    </citation>
    <scope>NUCLEOTIDE SEQUENCE [LARGE SCALE GENOMIC DNA]</scope>
    <source>
        <strain evidence="4 5">N2SHLJ1</strain>
    </source>
</reference>
<dbReference type="InterPro" id="IPR015424">
    <property type="entry name" value="PyrdxlP-dep_Trfase"/>
</dbReference>
<dbReference type="PANTHER" id="PTHR43713:SF3">
    <property type="entry name" value="GLUTAMATE-1-SEMIALDEHYDE 2,1-AMINOMUTASE 1, CHLOROPLASTIC-RELATED"/>
    <property type="match status" value="1"/>
</dbReference>
<dbReference type="GO" id="GO:0008483">
    <property type="term" value="F:transaminase activity"/>
    <property type="evidence" value="ECO:0007669"/>
    <property type="project" value="UniProtKB-KW"/>
</dbReference>
<dbReference type="Gene3D" id="3.90.1150.10">
    <property type="entry name" value="Aspartate Aminotransferase, domain 1"/>
    <property type="match status" value="1"/>
</dbReference>
<gene>
    <name evidence="4" type="ORF">EYB31_39290</name>
</gene>
<dbReference type="Gene3D" id="3.40.640.10">
    <property type="entry name" value="Type I PLP-dependent aspartate aminotransferase-like (Major domain)"/>
    <property type="match status" value="1"/>
</dbReference>
<dbReference type="Proteomes" id="UP000293142">
    <property type="component" value="Unassembled WGS sequence"/>
</dbReference>
<dbReference type="PANTHER" id="PTHR43713">
    <property type="entry name" value="GLUTAMATE-1-SEMIALDEHYDE 2,1-AMINOMUTASE"/>
    <property type="match status" value="1"/>
</dbReference>
<keyword evidence="2 3" id="KW-0663">Pyridoxal phosphate</keyword>
<dbReference type="Pfam" id="PF00202">
    <property type="entry name" value="Aminotran_3"/>
    <property type="match status" value="1"/>
</dbReference>
<dbReference type="InterPro" id="IPR015421">
    <property type="entry name" value="PyrdxlP-dep_Trfase_major"/>
</dbReference>
<keyword evidence="4" id="KW-0032">Aminotransferase</keyword>
<dbReference type="AlphaFoldDB" id="A0A4Q9DC77"/>
<name>A0A4Q9DC77_9BACL</name>
<dbReference type="SUPFAM" id="SSF53383">
    <property type="entry name" value="PLP-dependent transferases"/>
    <property type="match status" value="1"/>
</dbReference>
<evidence type="ECO:0000313" key="4">
    <source>
        <dbReference type="EMBL" id="TBL67777.1"/>
    </source>
</evidence>
<organism evidence="4 5">
    <name type="scientific">Paenibacillus thalictri</name>
    <dbReference type="NCBI Taxonomy" id="2527873"/>
    <lineage>
        <taxon>Bacteria</taxon>
        <taxon>Bacillati</taxon>
        <taxon>Bacillota</taxon>
        <taxon>Bacilli</taxon>
        <taxon>Bacillales</taxon>
        <taxon>Paenibacillaceae</taxon>
        <taxon>Paenibacillus</taxon>
    </lineage>
</organism>
<accession>A0A4Q9DC77</accession>
<dbReference type="InterPro" id="IPR005814">
    <property type="entry name" value="Aminotrans_3"/>
</dbReference>
<evidence type="ECO:0000256" key="2">
    <source>
        <dbReference type="ARBA" id="ARBA00022898"/>
    </source>
</evidence>
<comment type="similarity">
    <text evidence="3">Belongs to the class-III pyridoxal-phosphate-dependent aminotransferase family.</text>
</comment>
<evidence type="ECO:0000256" key="3">
    <source>
        <dbReference type="RuleBase" id="RU003560"/>
    </source>
</evidence>
<comment type="caution">
    <text evidence="4">The sequence shown here is derived from an EMBL/GenBank/DDBJ whole genome shotgun (WGS) entry which is preliminary data.</text>
</comment>
<evidence type="ECO:0000313" key="5">
    <source>
        <dbReference type="Proteomes" id="UP000293142"/>
    </source>
</evidence>
<keyword evidence="5" id="KW-1185">Reference proteome</keyword>
<dbReference type="OrthoDB" id="9807885at2"/>
<dbReference type="InterPro" id="IPR015422">
    <property type="entry name" value="PyrdxlP-dep_Trfase_small"/>
</dbReference>
<evidence type="ECO:0000256" key="1">
    <source>
        <dbReference type="ARBA" id="ARBA00001933"/>
    </source>
</evidence>
<dbReference type="EMBL" id="SIRE01000053">
    <property type="protein sequence ID" value="TBL67777.1"/>
    <property type="molecule type" value="Genomic_DNA"/>
</dbReference>
<protein>
    <submittedName>
        <fullName evidence="4">Aminotransferase class III-fold pyridoxal phosphate-dependent enzyme</fullName>
    </submittedName>
</protein>
<comment type="cofactor">
    <cofactor evidence="1">
        <name>pyridoxal 5'-phosphate</name>
        <dbReference type="ChEBI" id="CHEBI:597326"/>
    </cofactor>
</comment>
<keyword evidence="4" id="KW-0808">Transferase</keyword>
<dbReference type="RefSeq" id="WP_131019055.1">
    <property type="nucleotide sequence ID" value="NZ_SIRE01000053.1"/>
</dbReference>
<sequence length="428" mass="48159">MSKYLLSESMLNRAEKTIPLASQTFSKSKTHYPFGVSPYFIKRGKGSKVWDVDGNEYTDFINSLCAITLGYNDVDVVKAVKEQLEEGTIFSLPHPIEFEVSEKIVEMIPCADMVRYGKNGSDATAGAVRVARAYTQRDRVAVCGYHGWQDWYIGSTTRNKGVPQVVRDQTHSFQYNNIDSLKKIFDDFPDQIACVILEPMNVTEPQNNFLQEVLEYTHSQGALLIFDETVTGFRFANGGAQQYFGVTPDLATFGKGLANGFPISVVAGKEKYMRLMEEIFFSFTFGGETLSLAASLATLKKLQAEPVIETLYKQGSKIIEGVNNLIQKHDLKEIVSISGNPTWSFLNIAGFNDYNSFEIKTLFLQEIFDRGILSVGTHNLSYSHSDQDITKLLNVYDEVFSILQKAIFDKSLVQYLKCKPLEPLFKVR</sequence>
<dbReference type="GO" id="GO:0030170">
    <property type="term" value="F:pyridoxal phosphate binding"/>
    <property type="evidence" value="ECO:0007669"/>
    <property type="project" value="InterPro"/>
</dbReference>
<proteinExistence type="inferred from homology"/>